<organism evidence="2 3">
    <name type="scientific">Litorimonas taeanensis</name>
    <dbReference type="NCBI Taxonomy" id="568099"/>
    <lineage>
        <taxon>Bacteria</taxon>
        <taxon>Pseudomonadati</taxon>
        <taxon>Pseudomonadota</taxon>
        <taxon>Alphaproteobacteria</taxon>
        <taxon>Maricaulales</taxon>
        <taxon>Robiginitomaculaceae</taxon>
    </lineage>
</organism>
<dbReference type="InParanoid" id="A0A420WIM9"/>
<accession>A0A420WIM9</accession>
<dbReference type="InterPro" id="IPR001623">
    <property type="entry name" value="DnaJ_domain"/>
</dbReference>
<dbReference type="Proteomes" id="UP000282211">
    <property type="component" value="Unassembled WGS sequence"/>
</dbReference>
<dbReference type="InterPro" id="IPR036869">
    <property type="entry name" value="J_dom_sf"/>
</dbReference>
<proteinExistence type="predicted"/>
<dbReference type="CDD" id="cd06257">
    <property type="entry name" value="DnaJ"/>
    <property type="match status" value="1"/>
</dbReference>
<dbReference type="Pfam" id="PF00226">
    <property type="entry name" value="DnaJ"/>
    <property type="match status" value="1"/>
</dbReference>
<dbReference type="EMBL" id="RBII01000001">
    <property type="protein sequence ID" value="RKQ70863.1"/>
    <property type="molecule type" value="Genomic_DNA"/>
</dbReference>
<protein>
    <submittedName>
        <fullName evidence="2">DnaJ-like protein</fullName>
    </submittedName>
</protein>
<dbReference type="SUPFAM" id="SSF46565">
    <property type="entry name" value="Chaperone J-domain"/>
    <property type="match status" value="1"/>
</dbReference>
<name>A0A420WIM9_9PROT</name>
<comment type="caution">
    <text evidence="2">The sequence shown here is derived from an EMBL/GenBank/DDBJ whole genome shotgun (WGS) entry which is preliminary data.</text>
</comment>
<keyword evidence="3" id="KW-1185">Reference proteome</keyword>
<evidence type="ECO:0000313" key="3">
    <source>
        <dbReference type="Proteomes" id="UP000282211"/>
    </source>
</evidence>
<dbReference type="RefSeq" id="WP_121098685.1">
    <property type="nucleotide sequence ID" value="NZ_RBII01000001.1"/>
</dbReference>
<sequence>MTRQQAMMTLGLHMGAREADIRAAWRKKAKFFHPDSPYANMKAFLQAKSAYETLIPPAPQSIRVRAGARAF</sequence>
<evidence type="ECO:0000313" key="2">
    <source>
        <dbReference type="EMBL" id="RKQ70863.1"/>
    </source>
</evidence>
<feature type="domain" description="J" evidence="1">
    <location>
        <begin position="5"/>
        <end position="67"/>
    </location>
</feature>
<evidence type="ECO:0000259" key="1">
    <source>
        <dbReference type="PROSITE" id="PS50076"/>
    </source>
</evidence>
<gene>
    <name evidence="2" type="ORF">DES40_0165</name>
</gene>
<dbReference type="PROSITE" id="PS50076">
    <property type="entry name" value="DNAJ_2"/>
    <property type="match status" value="1"/>
</dbReference>
<reference evidence="2 3" key="1">
    <citation type="submission" date="2018-10" db="EMBL/GenBank/DDBJ databases">
        <title>Genomic Encyclopedia of Type Strains, Phase IV (KMG-IV): sequencing the most valuable type-strain genomes for metagenomic binning, comparative biology and taxonomic classification.</title>
        <authorList>
            <person name="Goeker M."/>
        </authorList>
    </citation>
    <scope>NUCLEOTIDE SEQUENCE [LARGE SCALE GENOMIC DNA]</scope>
    <source>
        <strain evidence="2 3">DSM 22008</strain>
    </source>
</reference>
<dbReference type="Gene3D" id="1.10.287.110">
    <property type="entry name" value="DnaJ domain"/>
    <property type="match status" value="1"/>
</dbReference>
<dbReference type="OrthoDB" id="7705076at2"/>
<dbReference type="AlphaFoldDB" id="A0A420WIM9"/>